<dbReference type="Pfam" id="PF00023">
    <property type="entry name" value="Ank"/>
    <property type="match status" value="2"/>
</dbReference>
<evidence type="ECO:0000256" key="1">
    <source>
        <dbReference type="ARBA" id="ARBA00022737"/>
    </source>
</evidence>
<dbReference type="PANTHER" id="PTHR24126">
    <property type="entry name" value="ANKYRIN REPEAT, PH AND SEC7 DOMAIN CONTAINING PROTEIN SECG-RELATED"/>
    <property type="match status" value="1"/>
</dbReference>
<keyword evidence="1" id="KW-0677">Repeat</keyword>
<evidence type="ECO:0000256" key="2">
    <source>
        <dbReference type="ARBA" id="ARBA00023043"/>
    </source>
</evidence>
<keyword evidence="2 3" id="KW-0040">ANK repeat</keyword>
<evidence type="ECO:0000313" key="4">
    <source>
        <dbReference type="EMBL" id="XCA34947.1"/>
    </source>
</evidence>
<dbReference type="SMART" id="SM00248">
    <property type="entry name" value="ANK"/>
    <property type="match status" value="2"/>
</dbReference>
<dbReference type="SUPFAM" id="SSF48403">
    <property type="entry name" value="Ankyrin repeat"/>
    <property type="match status" value="1"/>
</dbReference>
<dbReference type="Gene3D" id="1.25.40.20">
    <property type="entry name" value="Ankyrin repeat-containing domain"/>
    <property type="match status" value="1"/>
</dbReference>
<accession>A0AAU7YMW5</accession>
<name>A0AAU7YMW5_9RICK</name>
<gene>
    <name evidence="4" type="ORF">ABS861_06300</name>
</gene>
<dbReference type="InterPro" id="IPR036770">
    <property type="entry name" value="Ankyrin_rpt-contain_sf"/>
</dbReference>
<evidence type="ECO:0000256" key="3">
    <source>
        <dbReference type="PROSITE-ProRule" id="PRU00023"/>
    </source>
</evidence>
<dbReference type="PROSITE" id="PS50297">
    <property type="entry name" value="ANK_REP_REGION"/>
    <property type="match status" value="1"/>
</dbReference>
<feature type="repeat" description="ANK" evidence="3">
    <location>
        <begin position="45"/>
        <end position="77"/>
    </location>
</feature>
<dbReference type="PROSITE" id="PS50088">
    <property type="entry name" value="ANK_REPEAT"/>
    <property type="match status" value="1"/>
</dbReference>
<dbReference type="AlphaFoldDB" id="A0AAU7YMW5"/>
<proteinExistence type="predicted"/>
<reference evidence="4" key="1">
    <citation type="submission" date="2024-06" db="EMBL/GenBank/DDBJ databases">
        <title>Genome assembly of the Oeneis chryxus ivallda.</title>
        <authorList>
            <person name="MacDonald Z."/>
            <person name="Shaffer H.B."/>
            <person name="Gillespie T."/>
            <person name="Marimuthu M.P.A."/>
            <person name="Nguyen O."/>
            <person name="Fairbairn C.W."/>
            <person name="Seligmann W.E."/>
            <person name="Escalona M."/>
            <person name="Miller C."/>
            <person name="Toffelmier E."/>
        </authorList>
    </citation>
    <scope>NUCLEOTIDE SEQUENCE</scope>
    <source>
        <strain evidence="4">CCGP_102_HBS-TG_Oc004</strain>
    </source>
</reference>
<protein>
    <submittedName>
        <fullName evidence="4">Ankyrin repeat domain-containing protein</fullName>
    </submittedName>
</protein>
<organism evidence="4">
    <name type="scientific">Wolbachia endosymbiont of Oeneis ivallda</name>
    <dbReference type="NCBI Taxonomy" id="3171168"/>
    <lineage>
        <taxon>Bacteria</taxon>
        <taxon>Pseudomonadati</taxon>
        <taxon>Pseudomonadota</taxon>
        <taxon>Alphaproteobacteria</taxon>
        <taxon>Rickettsiales</taxon>
        <taxon>Anaplasmataceae</taxon>
        <taxon>Wolbachieae</taxon>
        <taxon>Wolbachia</taxon>
    </lineage>
</organism>
<dbReference type="EMBL" id="CP158587">
    <property type="protein sequence ID" value="XCA34947.1"/>
    <property type="molecule type" value="Genomic_DNA"/>
</dbReference>
<dbReference type="InterPro" id="IPR002110">
    <property type="entry name" value="Ankyrin_rpt"/>
</dbReference>
<sequence>MKKLERLRKNLFAAIDELNIKKVKRYVKKARYINKEKEIINGKKDGMAPIHLAVYKGSLEIVRFLLKNNANINAVSDGCLVPYSYVTTMSSKTEIKEMIYHCTSSTTSQVMQGFTALHLAFFYCRLDIANLLLNNNIINVIIRNANGKTAFEVTPGYESLCSDGCDMSKIYLDLSKFHKNNCTELLLSARINTKLELEAGDTPDAANSTANPFSASTRADTKIGLEAGDTPDPAPSSAVKSFSFINNIFSWVTTATLSSLFSSAPALPSAQQSVDHLDGSPIGSSQVDFNGTALLTDVMIRKFTGKKYSSPLEDSLLTIEEIRERKLNTIEKNFETALSKCEKLYQCPESSLSNLTISKGMHQKSL</sequence>